<keyword evidence="3" id="KW-1185">Reference proteome</keyword>
<dbReference type="AlphaFoldDB" id="A0A363D445"/>
<proteinExistence type="predicted"/>
<dbReference type="OrthoDB" id="5348990at2"/>
<reference evidence="2 3" key="1">
    <citation type="submission" date="2017-02" db="EMBL/GenBank/DDBJ databases">
        <title>Arcobacter caeni sp. nov, a new Arcobacter species isolated from reclaimed water.</title>
        <authorList>
            <person name="Figueras M.J."/>
            <person name="Perez-Cataluna A."/>
            <person name="Salas-Masso N."/>
        </authorList>
    </citation>
    <scope>NUCLEOTIDE SEQUENCE [LARGE SCALE GENOMIC DNA]</scope>
    <source>
        <strain evidence="2 3">RW17-10</strain>
    </source>
</reference>
<comment type="caution">
    <text evidence="2">The sequence shown here is derived from an EMBL/GenBank/DDBJ whole genome shotgun (WGS) entry which is preliminary data.</text>
</comment>
<evidence type="ECO:0000313" key="2">
    <source>
        <dbReference type="EMBL" id="PUE66105.1"/>
    </source>
</evidence>
<protein>
    <submittedName>
        <fullName evidence="2">Uncharacterized protein</fullName>
    </submittedName>
</protein>
<gene>
    <name evidence="2" type="ORF">B0174_02235</name>
</gene>
<keyword evidence="1" id="KW-0175">Coiled coil</keyword>
<evidence type="ECO:0000256" key="1">
    <source>
        <dbReference type="SAM" id="Coils"/>
    </source>
</evidence>
<accession>A0A363D445</accession>
<organism evidence="2 3">
    <name type="scientific">Arcobacter caeni</name>
    <dbReference type="NCBI Taxonomy" id="1912877"/>
    <lineage>
        <taxon>Bacteria</taxon>
        <taxon>Pseudomonadati</taxon>
        <taxon>Campylobacterota</taxon>
        <taxon>Epsilonproteobacteria</taxon>
        <taxon>Campylobacterales</taxon>
        <taxon>Arcobacteraceae</taxon>
        <taxon>Arcobacter</taxon>
    </lineage>
</organism>
<feature type="coiled-coil region" evidence="1">
    <location>
        <begin position="28"/>
        <end position="76"/>
    </location>
</feature>
<dbReference type="RefSeq" id="WP_108558013.1">
    <property type="nucleotide sequence ID" value="NZ_MUXE01000002.1"/>
</dbReference>
<dbReference type="EMBL" id="MUXE01000002">
    <property type="protein sequence ID" value="PUE66105.1"/>
    <property type="molecule type" value="Genomic_DNA"/>
</dbReference>
<evidence type="ECO:0000313" key="3">
    <source>
        <dbReference type="Proteomes" id="UP000251135"/>
    </source>
</evidence>
<dbReference type="Proteomes" id="UP000251135">
    <property type="component" value="Unassembled WGS sequence"/>
</dbReference>
<name>A0A363D445_9BACT</name>
<sequence length="84" mass="10002">MNYELLSKLAMEEAQKHKNEALILKRRNEIIHEEIAKFENLIEKIEKENALLKEEVSTLKEEIDSLKSVLEFKKDENSHYSHYS</sequence>